<keyword evidence="1" id="KW-0812">Transmembrane</keyword>
<protein>
    <submittedName>
        <fullName evidence="2">Uncharacterized protein</fullName>
    </submittedName>
</protein>
<dbReference type="AlphaFoldDB" id="A0A1F7WIH6"/>
<dbReference type="EMBL" id="MGFH01000205">
    <property type="protein sequence ID" value="OGM02632.1"/>
    <property type="molecule type" value="Genomic_DNA"/>
</dbReference>
<reference evidence="2 3" key="1">
    <citation type="journal article" date="2016" name="Nat. Commun.">
        <title>Thousands of microbial genomes shed light on interconnected biogeochemical processes in an aquifer system.</title>
        <authorList>
            <person name="Anantharaman K."/>
            <person name="Brown C.T."/>
            <person name="Hug L.A."/>
            <person name="Sharon I."/>
            <person name="Castelle C.J."/>
            <person name="Probst A.J."/>
            <person name="Thomas B.C."/>
            <person name="Singh A."/>
            <person name="Wilkins M.J."/>
            <person name="Karaoz U."/>
            <person name="Brodie E.L."/>
            <person name="Williams K.H."/>
            <person name="Hubbard S.S."/>
            <person name="Banfield J.F."/>
        </authorList>
    </citation>
    <scope>NUCLEOTIDE SEQUENCE [LARGE SCALE GENOMIC DNA]</scope>
</reference>
<dbReference type="STRING" id="1817813.A2008_06760"/>
<evidence type="ECO:0000256" key="1">
    <source>
        <dbReference type="SAM" id="Phobius"/>
    </source>
</evidence>
<dbReference type="Proteomes" id="UP000178735">
    <property type="component" value="Unassembled WGS sequence"/>
</dbReference>
<sequence>MRIELKKRGYTLVELLMYTALLGLVMSFIALIFRHMLWRDRLEKYLDDHLRLKTAFDMVCETVRNSSEIIKPASGTITSKLIVLKNNGMYEKIGMYMVNNSPAFISRSAKTLEELETDVDYEKPERVFSKYVKKFYVARPFYNHVLLKASTVNNSAVTALNLDSVKVPRLVSFHKDFYREYRGEFTRDNYIISVSDKMRSNYSNDRRALGEAMLSAKNIRDFTVAFDRGSKSTNILRSKARLKEFISESGANEIGRILFFTAYLIEKASVEISLANTRKRLVVADNDITGTPEDIFGPEIISGYESASRLIAAKSRAGVIIKPDYKTMLYEISRVCEYNKTALMTQMGIATPYTGSILDDRGNAVNIINLHFGKTVPLAVSDIDIFSDVEAAPPFNSPDKAFSSIYQIIDSKLPYLGVNKTFSENLDVLMYASKNIKKVTVYSNKIDIYDHRIKFPLRVIFNGRGYDLAFFIRQAADMALTELPDMSKSIPIPISAK</sequence>
<comment type="caution">
    <text evidence="2">The sequence shown here is derived from an EMBL/GenBank/DDBJ whole genome shotgun (WGS) entry which is preliminary data.</text>
</comment>
<keyword evidence="1" id="KW-1133">Transmembrane helix</keyword>
<evidence type="ECO:0000313" key="3">
    <source>
        <dbReference type="Proteomes" id="UP000178735"/>
    </source>
</evidence>
<organism evidence="2 3">
    <name type="scientific">Candidatus Wallbacteria bacterium GWC2_49_35</name>
    <dbReference type="NCBI Taxonomy" id="1817813"/>
    <lineage>
        <taxon>Bacteria</taxon>
        <taxon>Candidatus Walliibacteriota</taxon>
    </lineage>
</organism>
<evidence type="ECO:0000313" key="2">
    <source>
        <dbReference type="EMBL" id="OGM02632.1"/>
    </source>
</evidence>
<keyword evidence="1" id="KW-0472">Membrane</keyword>
<gene>
    <name evidence="2" type="ORF">A2008_06760</name>
</gene>
<feature type="transmembrane region" description="Helical" evidence="1">
    <location>
        <begin position="12"/>
        <end position="33"/>
    </location>
</feature>
<accession>A0A1F7WIH6</accession>
<name>A0A1F7WIH6_9BACT</name>
<proteinExistence type="predicted"/>